<protein>
    <recommendedName>
        <fullName evidence="2">Teneurin-like YD-shell domain-containing protein</fullName>
    </recommendedName>
</protein>
<evidence type="ECO:0000259" key="2">
    <source>
        <dbReference type="Pfam" id="PF25023"/>
    </source>
</evidence>
<name>A0A401FSK1_9BACT</name>
<dbReference type="InterPro" id="IPR050708">
    <property type="entry name" value="T6SS_VgrG/RHS"/>
</dbReference>
<comment type="caution">
    <text evidence="3">The sequence shown here is derived from an EMBL/GenBank/DDBJ whole genome shotgun (WGS) entry which is preliminary data.</text>
</comment>
<dbReference type="PANTHER" id="PTHR32305">
    <property type="match status" value="1"/>
</dbReference>
<dbReference type="Gene3D" id="2.180.10.10">
    <property type="entry name" value="RHS repeat-associated core"/>
    <property type="match status" value="1"/>
</dbReference>
<dbReference type="InterPro" id="IPR022385">
    <property type="entry name" value="Rhs_assc_core"/>
</dbReference>
<keyword evidence="4" id="KW-1185">Reference proteome</keyword>
<evidence type="ECO:0000256" key="1">
    <source>
        <dbReference type="ARBA" id="ARBA00022737"/>
    </source>
</evidence>
<sequence length="272" mass="30187">MFQPPFSFHNCRIAKKVDDDITEKYLWAGLTTLLAVYDGSDNLLMRFEYADGRMPVAMTKGGQRYYLAYDQVGSLRAVTDASGNLVKRVEYDTFGNVISDSNTAFAVPFGFAGGLYDADTGLVRFGYRDYDPDTGRWTAKDPILFAGGDTDLYGYCLNEPVNLTDPNGLEIDWEKFFKYTNTVSRHSTKFLNRMEKIEIFVTKKIAKKFGLPVGTIVTKIGPIAGGALGAAVYILVNSSETGGDLLVMPDGRIYHMDEIGYYDNSKTTSCSK</sequence>
<evidence type="ECO:0000313" key="3">
    <source>
        <dbReference type="EMBL" id="GBC59951.1"/>
    </source>
</evidence>
<reference evidence="4" key="2">
    <citation type="submission" date="2019-01" db="EMBL/GenBank/DDBJ databases">
        <title>Genome sequence of Desulfonema ishimotonii strain Tokyo 01.</title>
        <authorList>
            <person name="Fukui M."/>
        </authorList>
    </citation>
    <scope>NUCLEOTIDE SEQUENCE [LARGE SCALE GENOMIC DNA]</scope>
    <source>
        <strain evidence="4">Tokyo 01</strain>
    </source>
</reference>
<dbReference type="InterPro" id="IPR056823">
    <property type="entry name" value="TEN-like_YD-shell"/>
</dbReference>
<dbReference type="NCBIfam" id="TIGR03696">
    <property type="entry name" value="Rhs_assc_core"/>
    <property type="match status" value="1"/>
</dbReference>
<organism evidence="3 4">
    <name type="scientific">Desulfonema ishimotonii</name>
    <dbReference type="NCBI Taxonomy" id="45657"/>
    <lineage>
        <taxon>Bacteria</taxon>
        <taxon>Pseudomonadati</taxon>
        <taxon>Thermodesulfobacteriota</taxon>
        <taxon>Desulfobacteria</taxon>
        <taxon>Desulfobacterales</taxon>
        <taxon>Desulfococcaceae</taxon>
        <taxon>Desulfonema</taxon>
    </lineage>
</organism>
<accession>A0A401FSK1</accession>
<keyword evidence="1" id="KW-0677">Repeat</keyword>
<dbReference type="Pfam" id="PF25023">
    <property type="entry name" value="TEN_YD-shell"/>
    <property type="match status" value="1"/>
</dbReference>
<dbReference type="PANTHER" id="PTHR32305:SF15">
    <property type="entry name" value="PROTEIN RHSA-RELATED"/>
    <property type="match status" value="1"/>
</dbReference>
<gene>
    <name evidence="3" type="ORF">DENIS_0893</name>
</gene>
<dbReference type="AlphaFoldDB" id="A0A401FSK1"/>
<proteinExistence type="predicted"/>
<evidence type="ECO:0000313" key="4">
    <source>
        <dbReference type="Proteomes" id="UP000288096"/>
    </source>
</evidence>
<dbReference type="EMBL" id="BEXT01000001">
    <property type="protein sequence ID" value="GBC59951.1"/>
    <property type="molecule type" value="Genomic_DNA"/>
</dbReference>
<reference evidence="4" key="1">
    <citation type="submission" date="2017-11" db="EMBL/GenBank/DDBJ databases">
        <authorList>
            <person name="Watanabe M."/>
            <person name="Kojima H."/>
        </authorList>
    </citation>
    <scope>NUCLEOTIDE SEQUENCE [LARGE SCALE GENOMIC DNA]</scope>
    <source>
        <strain evidence="4">Tokyo 01</strain>
    </source>
</reference>
<feature type="domain" description="Teneurin-like YD-shell" evidence="2">
    <location>
        <begin position="13"/>
        <end position="141"/>
    </location>
</feature>
<dbReference type="Proteomes" id="UP000288096">
    <property type="component" value="Unassembled WGS sequence"/>
</dbReference>